<reference evidence="8 9" key="1">
    <citation type="journal article" date="2013" name="Gut Pathog.">
        <title>Evidence of a new metabolic capacity in an emerging diarrheal pathogen: lessons from the draft genomes of Vibrio fluvialis strains PG41 and I21563.</title>
        <authorList>
            <person name="Khatri I."/>
            <person name="Mahajan S."/>
            <person name="Dureja C."/>
            <person name="Subramanian S."/>
            <person name="Raychaudhuri S."/>
        </authorList>
    </citation>
    <scope>NUCLEOTIDE SEQUENCE [LARGE SCALE GENOMIC DNA]</scope>
    <source>
        <strain evidence="8 9">PG41</strain>
    </source>
</reference>
<dbReference type="InterPro" id="IPR037185">
    <property type="entry name" value="EmrE-like"/>
</dbReference>
<feature type="transmembrane region" description="Helical" evidence="6">
    <location>
        <begin position="183"/>
        <end position="206"/>
    </location>
</feature>
<proteinExistence type="inferred from homology"/>
<evidence type="ECO:0000259" key="7">
    <source>
        <dbReference type="Pfam" id="PF00892"/>
    </source>
</evidence>
<dbReference type="PANTHER" id="PTHR32322:SF2">
    <property type="entry name" value="EAMA DOMAIN-CONTAINING PROTEIN"/>
    <property type="match status" value="1"/>
</dbReference>
<dbReference type="InterPro" id="IPR000620">
    <property type="entry name" value="EamA_dom"/>
</dbReference>
<feature type="transmembrane region" description="Helical" evidence="6">
    <location>
        <begin position="273"/>
        <end position="292"/>
    </location>
</feature>
<dbReference type="Proteomes" id="UP000014854">
    <property type="component" value="Unassembled WGS sequence"/>
</dbReference>
<feature type="transmembrane region" description="Helical" evidence="6">
    <location>
        <begin position="154"/>
        <end position="176"/>
    </location>
</feature>
<evidence type="ECO:0000256" key="1">
    <source>
        <dbReference type="ARBA" id="ARBA00004141"/>
    </source>
</evidence>
<dbReference type="Pfam" id="PF00892">
    <property type="entry name" value="EamA"/>
    <property type="match status" value="2"/>
</dbReference>
<organism evidence="8 9">
    <name type="scientific">Vibrio fluvialis PG41</name>
    <dbReference type="NCBI Taxonomy" id="1336752"/>
    <lineage>
        <taxon>Bacteria</taxon>
        <taxon>Pseudomonadati</taxon>
        <taxon>Pseudomonadota</taxon>
        <taxon>Gammaproteobacteria</taxon>
        <taxon>Vibrionales</taxon>
        <taxon>Vibrionaceae</taxon>
        <taxon>Vibrio</taxon>
    </lineage>
</organism>
<feature type="transmembrane region" description="Helical" evidence="6">
    <location>
        <begin position="40"/>
        <end position="59"/>
    </location>
</feature>
<gene>
    <name evidence="8" type="ORF">L910_3755</name>
</gene>
<evidence type="ECO:0000256" key="6">
    <source>
        <dbReference type="SAM" id="Phobius"/>
    </source>
</evidence>
<feature type="transmembrane region" description="Helical" evidence="6">
    <location>
        <begin position="249"/>
        <end position="267"/>
    </location>
</feature>
<evidence type="ECO:0000313" key="8">
    <source>
        <dbReference type="EMBL" id="EPP23844.1"/>
    </source>
</evidence>
<evidence type="ECO:0000256" key="4">
    <source>
        <dbReference type="ARBA" id="ARBA00022989"/>
    </source>
</evidence>
<evidence type="ECO:0000313" key="9">
    <source>
        <dbReference type="Proteomes" id="UP000014854"/>
    </source>
</evidence>
<feature type="transmembrane region" description="Helical" evidence="6">
    <location>
        <begin position="71"/>
        <end position="93"/>
    </location>
</feature>
<dbReference type="PANTHER" id="PTHR32322">
    <property type="entry name" value="INNER MEMBRANE TRANSPORTER"/>
    <property type="match status" value="1"/>
</dbReference>
<feature type="domain" description="EamA" evidence="7">
    <location>
        <begin position="161"/>
        <end position="292"/>
    </location>
</feature>
<comment type="similarity">
    <text evidence="2">Belongs to the EamA transporter family.</text>
</comment>
<accession>S7I758</accession>
<feature type="transmembrane region" description="Helical" evidence="6">
    <location>
        <begin position="12"/>
        <end position="34"/>
    </location>
</feature>
<sequence length="310" mass="33786">MTQKARDFSMLVKMIPFLFVVLWASGFVGARFGLAYAEPMTFLTLRMVFNVLLFAVLIAVLKRRLPTGKQFWHSCVSGLLIHGLYLGGTYQAIYWGMPAGLTSLLVGIQPIFTALLLVCMATERFNLAQWLGLAMGFAGISCVLLGNIEWQSDAHKWAAIGMCVISLAGITLGTLYQKKFCQGVDLIGGALVQYVAAAALLLPAAVSFETMQVDWTPTFIMTLAWLVVVLSCIAILLLLYMVEHGASSSVASVFYLVPPTTAIQAWICFGESFDMLGVLGFVMAAMAVYLVVKKPVLFRPKLSAALSREV</sequence>
<keyword evidence="5 6" id="KW-0472">Membrane</keyword>
<dbReference type="EMBL" id="ASXS01000005">
    <property type="protein sequence ID" value="EPP23844.1"/>
    <property type="molecule type" value="Genomic_DNA"/>
</dbReference>
<feature type="transmembrane region" description="Helical" evidence="6">
    <location>
        <begin position="130"/>
        <end position="148"/>
    </location>
</feature>
<feature type="transmembrane region" description="Helical" evidence="6">
    <location>
        <begin position="218"/>
        <end position="242"/>
    </location>
</feature>
<evidence type="ECO:0000256" key="5">
    <source>
        <dbReference type="ARBA" id="ARBA00023136"/>
    </source>
</evidence>
<dbReference type="InterPro" id="IPR050638">
    <property type="entry name" value="AA-Vitamin_Transporters"/>
</dbReference>
<name>S7I758_VIBFL</name>
<dbReference type="AlphaFoldDB" id="S7I758"/>
<dbReference type="SUPFAM" id="SSF103481">
    <property type="entry name" value="Multidrug resistance efflux transporter EmrE"/>
    <property type="match status" value="2"/>
</dbReference>
<dbReference type="GO" id="GO:0016020">
    <property type="term" value="C:membrane"/>
    <property type="evidence" value="ECO:0007669"/>
    <property type="project" value="UniProtKB-SubCell"/>
</dbReference>
<protein>
    <submittedName>
        <fullName evidence="8">Permease of the drug/metabolite transporter (DMT) superfamily</fullName>
    </submittedName>
</protein>
<feature type="domain" description="EamA" evidence="7">
    <location>
        <begin position="17"/>
        <end position="144"/>
    </location>
</feature>
<comment type="subcellular location">
    <subcellularLocation>
        <location evidence="1">Membrane</location>
        <topology evidence="1">Multi-pass membrane protein</topology>
    </subcellularLocation>
</comment>
<evidence type="ECO:0000256" key="3">
    <source>
        <dbReference type="ARBA" id="ARBA00022692"/>
    </source>
</evidence>
<keyword evidence="3 6" id="KW-0812">Transmembrane</keyword>
<keyword evidence="4 6" id="KW-1133">Transmembrane helix</keyword>
<evidence type="ECO:0000256" key="2">
    <source>
        <dbReference type="ARBA" id="ARBA00007362"/>
    </source>
</evidence>
<comment type="caution">
    <text evidence="8">The sequence shown here is derived from an EMBL/GenBank/DDBJ whole genome shotgun (WGS) entry which is preliminary data.</text>
</comment>
<dbReference type="PATRIC" id="fig|1336752.4.peg.1456"/>
<feature type="transmembrane region" description="Helical" evidence="6">
    <location>
        <begin position="99"/>
        <end position="118"/>
    </location>
</feature>